<gene>
    <name evidence="2" type="ORF">AMORRO_LOCUS5586</name>
</gene>
<feature type="region of interest" description="Disordered" evidence="1">
    <location>
        <begin position="1"/>
        <end position="27"/>
    </location>
</feature>
<dbReference type="AlphaFoldDB" id="A0A9N9B0A3"/>
<dbReference type="EMBL" id="CAJVPV010003414">
    <property type="protein sequence ID" value="CAG8551308.1"/>
    <property type="molecule type" value="Genomic_DNA"/>
</dbReference>
<sequence length="630" mass="72973">MSEFDLEEGRVPEKYQNSSDDGEIQSHVGNETSVDYENFPHNGKSIYAFCCSPKMEYVLTMSIEDRSVYTWKVIKKEEEVELKLDKPFNLKDLQLMIPICVSDFENVIITHLDKNSHISEIRDYQNKSMKILKAQKYFKGMTICTGFLKNGDYFIVKGDPLYQEKLLILLDVPFVVMQWNLNEREFETQYELDWNLAKFKHFIHMELDNDCAFLAVFGVLQETISKVYFYSTEAGTMIKDHDATSQQHGVYQQNDTSQLNQQNDTPQLNQQNGTSQMNQQSGISQLNQQNGTSQQNDTPQLNQQNDTSQLNQQNGPSQINQQSGTSQLNQQNGISQLNDTSYVINLRTFLRSDSVKLNISSGIDFIIPGYIVRFRKDLFHEDRLQIESLSQSGMDDLHNKFVKDNKFNLYSSTKEEIKETIENILEKYNSKQDFETKNDQDSKTESPFETLEYKLFIDQHSRTREHRGQLYTWTVEGVPDGTSPLEGGIAVLTVKQTETKKEIGNVYYEISLEELATYVNKVENKPHEEASRPNVPFAIKQIIGYEQNLDEKINNLSGMIYNQFGMINNQFGMINNKFDALYQQFGMINVLGGMINELDKKVERINEFEKRFDEIIKPTKQEKKGEDENK</sequence>
<protein>
    <submittedName>
        <fullName evidence="2">12353_t:CDS:1</fullName>
    </submittedName>
</protein>
<keyword evidence="3" id="KW-1185">Reference proteome</keyword>
<dbReference type="Proteomes" id="UP000789342">
    <property type="component" value="Unassembled WGS sequence"/>
</dbReference>
<name>A0A9N9B0A3_9GLOM</name>
<evidence type="ECO:0000313" key="3">
    <source>
        <dbReference type="Proteomes" id="UP000789342"/>
    </source>
</evidence>
<evidence type="ECO:0000256" key="1">
    <source>
        <dbReference type="SAM" id="MobiDB-lite"/>
    </source>
</evidence>
<evidence type="ECO:0000313" key="2">
    <source>
        <dbReference type="EMBL" id="CAG8551308.1"/>
    </source>
</evidence>
<feature type="region of interest" description="Disordered" evidence="1">
    <location>
        <begin position="245"/>
        <end position="329"/>
    </location>
</feature>
<organism evidence="2 3">
    <name type="scientific">Acaulospora morrowiae</name>
    <dbReference type="NCBI Taxonomy" id="94023"/>
    <lineage>
        <taxon>Eukaryota</taxon>
        <taxon>Fungi</taxon>
        <taxon>Fungi incertae sedis</taxon>
        <taxon>Mucoromycota</taxon>
        <taxon>Glomeromycotina</taxon>
        <taxon>Glomeromycetes</taxon>
        <taxon>Diversisporales</taxon>
        <taxon>Acaulosporaceae</taxon>
        <taxon>Acaulospora</taxon>
    </lineage>
</organism>
<reference evidence="2" key="1">
    <citation type="submission" date="2021-06" db="EMBL/GenBank/DDBJ databases">
        <authorList>
            <person name="Kallberg Y."/>
            <person name="Tangrot J."/>
            <person name="Rosling A."/>
        </authorList>
    </citation>
    <scope>NUCLEOTIDE SEQUENCE</scope>
    <source>
        <strain evidence="2">CL551</strain>
    </source>
</reference>
<accession>A0A9N9B0A3</accession>
<proteinExistence type="predicted"/>
<comment type="caution">
    <text evidence="2">The sequence shown here is derived from an EMBL/GenBank/DDBJ whole genome shotgun (WGS) entry which is preliminary data.</text>
</comment>
<dbReference type="OrthoDB" id="2392335at2759"/>